<dbReference type="GO" id="GO:0009103">
    <property type="term" value="P:lipopolysaccharide biosynthetic process"/>
    <property type="evidence" value="ECO:0007669"/>
    <property type="project" value="UniProtKB-UniRule"/>
</dbReference>
<dbReference type="EMBL" id="ASTJ01000011">
    <property type="protein sequence ID" value="EPC03873.1"/>
    <property type="molecule type" value="Genomic_DNA"/>
</dbReference>
<dbReference type="STRING" id="1121939.L861_00830"/>
<dbReference type="PATRIC" id="fig|1121939.11.peg.149"/>
<dbReference type="GO" id="GO:0033468">
    <property type="term" value="P:CMP-keto-3-deoxy-D-manno-octulosonic acid biosynthetic process"/>
    <property type="evidence" value="ECO:0007669"/>
    <property type="project" value="UniProtKB-UniRule"/>
</dbReference>
<evidence type="ECO:0000313" key="7">
    <source>
        <dbReference type="Proteomes" id="UP000014463"/>
    </source>
</evidence>
<dbReference type="GO" id="GO:0016020">
    <property type="term" value="C:membrane"/>
    <property type="evidence" value="ECO:0007669"/>
    <property type="project" value="UniProtKB-SubCell"/>
</dbReference>
<dbReference type="EC" id="2.7.7.38" evidence="5"/>
<dbReference type="GO" id="GO:0005829">
    <property type="term" value="C:cytosol"/>
    <property type="evidence" value="ECO:0007669"/>
    <property type="project" value="TreeGrafter"/>
</dbReference>
<keyword evidence="4 5" id="KW-0448">Lipopolysaccharide biosynthesis</keyword>
<dbReference type="Gene3D" id="3.90.550.10">
    <property type="entry name" value="Spore Coat Polysaccharide Biosynthesis Protein SpsA, Chain A"/>
    <property type="match status" value="1"/>
</dbReference>
<evidence type="ECO:0000256" key="1">
    <source>
        <dbReference type="ARBA" id="ARBA00004370"/>
    </source>
</evidence>
<dbReference type="PANTHER" id="PTHR42866:SF2">
    <property type="entry name" value="3-DEOXY-MANNO-OCTULOSONATE CYTIDYLYLTRANSFERASE, MITOCHONDRIAL"/>
    <property type="match status" value="1"/>
</dbReference>
<dbReference type="eggNOG" id="COG1212">
    <property type="taxonomic scope" value="Bacteria"/>
</dbReference>
<gene>
    <name evidence="5" type="primary">kdsB</name>
    <name evidence="6" type="ORF">L861_00830</name>
</gene>
<dbReference type="GO" id="GO:0008690">
    <property type="term" value="F:3-deoxy-manno-octulosonate cytidylyltransferase activity"/>
    <property type="evidence" value="ECO:0007669"/>
    <property type="project" value="UniProtKB-UniRule"/>
</dbReference>
<dbReference type="Proteomes" id="UP000014463">
    <property type="component" value="Unassembled WGS sequence"/>
</dbReference>
<keyword evidence="5" id="KW-0963">Cytoplasm</keyword>
<proteinExistence type="inferred from homology"/>
<evidence type="ECO:0000256" key="5">
    <source>
        <dbReference type="HAMAP-Rule" id="MF_00057"/>
    </source>
</evidence>
<comment type="pathway">
    <text evidence="5">Nucleotide-sugar biosynthesis; CMP-3-deoxy-D-manno-octulosonate biosynthesis; CMP-3-deoxy-D-manno-octulosonate from 3-deoxy-D-manno-octulosonate and CTP: step 1/1.</text>
</comment>
<dbReference type="SUPFAM" id="SSF53448">
    <property type="entry name" value="Nucleotide-diphospho-sugar transferases"/>
    <property type="match status" value="1"/>
</dbReference>
<dbReference type="NCBIfam" id="NF003950">
    <property type="entry name" value="PRK05450.1-3"/>
    <property type="match status" value="1"/>
</dbReference>
<dbReference type="NCBIfam" id="TIGR00466">
    <property type="entry name" value="kdsB"/>
    <property type="match status" value="1"/>
</dbReference>
<dbReference type="InterPro" id="IPR004528">
    <property type="entry name" value="KdsB"/>
</dbReference>
<comment type="catalytic activity">
    <reaction evidence="5">
        <text>3-deoxy-alpha-D-manno-oct-2-ulosonate + CTP = CMP-3-deoxy-beta-D-manno-octulosonate + diphosphate</text>
        <dbReference type="Rhea" id="RHEA:23448"/>
        <dbReference type="ChEBI" id="CHEBI:33019"/>
        <dbReference type="ChEBI" id="CHEBI:37563"/>
        <dbReference type="ChEBI" id="CHEBI:85986"/>
        <dbReference type="ChEBI" id="CHEBI:85987"/>
        <dbReference type="EC" id="2.7.7.38"/>
    </reaction>
</comment>
<dbReference type="Pfam" id="PF02348">
    <property type="entry name" value="CTP_transf_3"/>
    <property type="match status" value="1"/>
</dbReference>
<dbReference type="FunFam" id="3.90.550.10:FF:000011">
    <property type="entry name" value="3-deoxy-manno-octulosonate cytidylyltransferase"/>
    <property type="match status" value="1"/>
</dbReference>
<reference evidence="6 7" key="1">
    <citation type="journal article" date="2013" name="Genome Announc.">
        <title>Draft genome sequence of the moderately halophilic gammaproteobacterium Halomonas anticariensis FP35.</title>
        <authorList>
            <person name="Tahrioui A."/>
            <person name="Quesada E."/>
            <person name="Llamas I."/>
        </authorList>
    </citation>
    <scope>NUCLEOTIDE SEQUENCE [LARGE SCALE GENOMIC DNA]</scope>
    <source>
        <strain evidence="7">DSM 16096 / CECT 5854 / LMG 22089 / FP35</strain>
    </source>
</reference>
<comment type="caution">
    <text evidence="6">The sequence shown here is derived from an EMBL/GenBank/DDBJ whole genome shotgun (WGS) entry which is preliminary data.</text>
</comment>
<dbReference type="AlphaFoldDB" id="S2KTM5"/>
<keyword evidence="3 5" id="KW-0548">Nucleotidyltransferase</keyword>
<comment type="function">
    <text evidence="5">Activates KDO (a required 8-carbon sugar) for incorporation into bacterial lipopolysaccharide in Gram-negative bacteria.</text>
</comment>
<dbReference type="RefSeq" id="WP_016414607.1">
    <property type="nucleotide sequence ID" value="NZ_AUAB01000014.1"/>
</dbReference>
<evidence type="ECO:0000256" key="4">
    <source>
        <dbReference type="ARBA" id="ARBA00022985"/>
    </source>
</evidence>
<dbReference type="PANTHER" id="PTHR42866">
    <property type="entry name" value="3-DEOXY-MANNO-OCTULOSONATE CYTIDYLYLTRANSFERASE"/>
    <property type="match status" value="1"/>
</dbReference>
<dbReference type="UniPathway" id="UPA00358">
    <property type="reaction ID" value="UER00476"/>
</dbReference>
<dbReference type="CDD" id="cd02517">
    <property type="entry name" value="CMP-KDO-Synthetase"/>
    <property type="match status" value="1"/>
</dbReference>
<dbReference type="HAMAP" id="MF_00057">
    <property type="entry name" value="KdsB"/>
    <property type="match status" value="1"/>
</dbReference>
<dbReference type="NCBIfam" id="NF003952">
    <property type="entry name" value="PRK05450.1-5"/>
    <property type="match status" value="1"/>
</dbReference>
<evidence type="ECO:0000256" key="3">
    <source>
        <dbReference type="ARBA" id="ARBA00022695"/>
    </source>
</evidence>
<accession>S2KTM5</accession>
<keyword evidence="7" id="KW-1185">Reference proteome</keyword>
<evidence type="ECO:0000313" key="6">
    <source>
        <dbReference type="EMBL" id="EPC03873.1"/>
    </source>
</evidence>
<organism evidence="6 7">
    <name type="scientific">Litchfieldella anticariensis (strain DSM 16096 / CECT 5854 / CIP 108499 / LMG 22089 / FP35)</name>
    <name type="common">Halomonas anticariensis</name>
    <dbReference type="NCBI Taxonomy" id="1121939"/>
    <lineage>
        <taxon>Bacteria</taxon>
        <taxon>Pseudomonadati</taxon>
        <taxon>Pseudomonadota</taxon>
        <taxon>Gammaproteobacteria</taxon>
        <taxon>Oceanospirillales</taxon>
        <taxon>Halomonadaceae</taxon>
        <taxon>Litchfieldella</taxon>
    </lineage>
</organism>
<comment type="subcellular location">
    <subcellularLocation>
        <location evidence="5">Cytoplasm</location>
    </subcellularLocation>
    <subcellularLocation>
        <location evidence="1">Membrane</location>
    </subcellularLocation>
</comment>
<evidence type="ECO:0000256" key="2">
    <source>
        <dbReference type="ARBA" id="ARBA00022679"/>
    </source>
</evidence>
<protein>
    <recommendedName>
        <fullName evidence="5">3-deoxy-manno-octulosonate cytidylyltransferase</fullName>
        <ecNumber evidence="5">2.7.7.38</ecNumber>
    </recommendedName>
    <alternativeName>
        <fullName evidence="5">CMP-2-keto-3-deoxyoctulosonic acid synthase</fullName>
        <shortName evidence="5">CKS</shortName>
        <shortName evidence="5">CMP-KDO synthase</shortName>
    </alternativeName>
</protein>
<dbReference type="OrthoDB" id="9815559at2"/>
<comment type="similarity">
    <text evidence="5">Belongs to the KdsB family.</text>
</comment>
<dbReference type="NCBIfam" id="NF009905">
    <property type="entry name" value="PRK13368.1"/>
    <property type="match status" value="1"/>
</dbReference>
<name>S2KTM5_LITA3</name>
<dbReference type="InterPro" id="IPR029044">
    <property type="entry name" value="Nucleotide-diphossugar_trans"/>
</dbReference>
<sequence length="263" mass="28786">MSDFTVVIPARYASSRLPGKPLLDIGGEPMVVRVWHQAKQSGASRVVVATDDVRIRDAVVAVGGEALMTRPDHPTGTDRLSEVAESLALTEDAILVNVQGDEPLLPPALIDQVARCLAEDPQASIATLAEPIDDIEVLFNPNVVKVVRDLAGRALYFSRAPIPWHREAWGRNAFDSHSASFEENGWLRHIGLYAYRAGFLAAYRNWPPTPLEQLEQLEQLRALQQGHRIQVGVACEAHPAGVDTSEDLARVRALLGVGRGEER</sequence>
<dbReference type="InterPro" id="IPR003329">
    <property type="entry name" value="Cytidylyl_trans"/>
</dbReference>
<keyword evidence="2 5" id="KW-0808">Transferase</keyword>